<name>A0AA38CBD6_TAXCH</name>
<proteinExistence type="predicted"/>
<reference evidence="1 2" key="1">
    <citation type="journal article" date="2021" name="Nat. Plants">
        <title>The Taxus genome provides insights into paclitaxel biosynthesis.</title>
        <authorList>
            <person name="Xiong X."/>
            <person name="Gou J."/>
            <person name="Liao Q."/>
            <person name="Li Y."/>
            <person name="Zhou Q."/>
            <person name="Bi G."/>
            <person name="Li C."/>
            <person name="Du R."/>
            <person name="Wang X."/>
            <person name="Sun T."/>
            <person name="Guo L."/>
            <person name="Liang H."/>
            <person name="Lu P."/>
            <person name="Wu Y."/>
            <person name="Zhang Z."/>
            <person name="Ro D.K."/>
            <person name="Shang Y."/>
            <person name="Huang S."/>
            <person name="Yan J."/>
        </authorList>
    </citation>
    <scope>NUCLEOTIDE SEQUENCE [LARGE SCALE GENOMIC DNA]</scope>
    <source>
        <strain evidence="1">Ta-2019</strain>
    </source>
</reference>
<dbReference type="EMBL" id="JAHRHJ020000010">
    <property type="protein sequence ID" value="KAH9297212.1"/>
    <property type="molecule type" value="Genomic_DNA"/>
</dbReference>
<dbReference type="AlphaFoldDB" id="A0AA38CBD6"/>
<dbReference type="Proteomes" id="UP000824469">
    <property type="component" value="Unassembled WGS sequence"/>
</dbReference>
<evidence type="ECO:0000313" key="1">
    <source>
        <dbReference type="EMBL" id="KAH9297212.1"/>
    </source>
</evidence>
<gene>
    <name evidence="1" type="ORF">KI387_028894</name>
</gene>
<evidence type="ECO:0000313" key="2">
    <source>
        <dbReference type="Proteomes" id="UP000824469"/>
    </source>
</evidence>
<accession>A0AA38CBD6</accession>
<organism evidence="1 2">
    <name type="scientific">Taxus chinensis</name>
    <name type="common">Chinese yew</name>
    <name type="synonym">Taxus wallichiana var. chinensis</name>
    <dbReference type="NCBI Taxonomy" id="29808"/>
    <lineage>
        <taxon>Eukaryota</taxon>
        <taxon>Viridiplantae</taxon>
        <taxon>Streptophyta</taxon>
        <taxon>Embryophyta</taxon>
        <taxon>Tracheophyta</taxon>
        <taxon>Spermatophyta</taxon>
        <taxon>Pinopsida</taxon>
        <taxon>Pinidae</taxon>
        <taxon>Conifers II</taxon>
        <taxon>Cupressales</taxon>
        <taxon>Taxaceae</taxon>
        <taxon>Taxus</taxon>
    </lineage>
</organism>
<keyword evidence="2" id="KW-1185">Reference proteome</keyword>
<feature type="non-terminal residue" evidence="1">
    <location>
        <position position="1"/>
    </location>
</feature>
<protein>
    <submittedName>
        <fullName evidence="1">Uncharacterized protein</fullName>
    </submittedName>
</protein>
<sequence length="153" mass="16863">KVTTFVIDRATMQSEADVTISKEVPLQTFKVPIPVPMPQVPEPPMHIQMLGRNVAVTPVVGPEIQVQKDQMAPPLEDPIAQKAEVDEGAKLQDKNPDHVQMVTDLLKDLEVDQGADAFQGTEKEIADVEDKVDLTPNKELELQKIESTSGDMK</sequence>
<comment type="caution">
    <text evidence="1">The sequence shown here is derived from an EMBL/GenBank/DDBJ whole genome shotgun (WGS) entry which is preliminary data.</text>
</comment>